<gene>
    <name evidence="2" type="ORF">PVAND_016300</name>
</gene>
<name>A0A9J6BFH7_POLVA</name>
<evidence type="ECO:0000313" key="3">
    <source>
        <dbReference type="Proteomes" id="UP001107558"/>
    </source>
</evidence>
<evidence type="ECO:0000313" key="2">
    <source>
        <dbReference type="EMBL" id="KAG5668359.1"/>
    </source>
</evidence>
<sequence length="171" mass="19430">MDKAGDENEKIASFITEQLEMNAAIGNTIDKIDDEKQDKIAFIDRKIEIKAAAEIGDLKNIDLDNVGEPKDTVSGVKLEDLNHITKQSLDEVKNTLEFMKDVGITIKEPKEIAGEKIEETQEETKKTSNGHLGDFKDLTNQNLDEIKHTMKNDYENFKNQARKRIEEIPEI</sequence>
<dbReference type="EMBL" id="JADBJN010000004">
    <property type="protein sequence ID" value="KAG5668359.1"/>
    <property type="molecule type" value="Genomic_DNA"/>
</dbReference>
<proteinExistence type="predicted"/>
<protein>
    <submittedName>
        <fullName evidence="2">Uncharacterized protein</fullName>
    </submittedName>
</protein>
<feature type="region of interest" description="Disordered" evidence="1">
    <location>
        <begin position="119"/>
        <end position="138"/>
    </location>
</feature>
<dbReference type="SUPFAM" id="SSF58113">
    <property type="entry name" value="Apolipoprotein A-I"/>
    <property type="match status" value="1"/>
</dbReference>
<dbReference type="AlphaFoldDB" id="A0A9J6BFH7"/>
<keyword evidence="3" id="KW-1185">Reference proteome</keyword>
<evidence type="ECO:0000256" key="1">
    <source>
        <dbReference type="SAM" id="MobiDB-lite"/>
    </source>
</evidence>
<reference evidence="2" key="1">
    <citation type="submission" date="2021-03" db="EMBL/GenBank/DDBJ databases">
        <title>Chromosome level genome of the anhydrobiotic midge Polypedilum vanderplanki.</title>
        <authorList>
            <person name="Yoshida Y."/>
            <person name="Kikawada T."/>
            <person name="Gusev O."/>
        </authorList>
    </citation>
    <scope>NUCLEOTIDE SEQUENCE</scope>
    <source>
        <strain evidence="2">NIAS01</strain>
        <tissue evidence="2">Whole body or cell culture</tissue>
    </source>
</reference>
<comment type="caution">
    <text evidence="2">The sequence shown here is derived from an EMBL/GenBank/DDBJ whole genome shotgun (WGS) entry which is preliminary data.</text>
</comment>
<organism evidence="2 3">
    <name type="scientific">Polypedilum vanderplanki</name>
    <name type="common">Sleeping chironomid midge</name>
    <dbReference type="NCBI Taxonomy" id="319348"/>
    <lineage>
        <taxon>Eukaryota</taxon>
        <taxon>Metazoa</taxon>
        <taxon>Ecdysozoa</taxon>
        <taxon>Arthropoda</taxon>
        <taxon>Hexapoda</taxon>
        <taxon>Insecta</taxon>
        <taxon>Pterygota</taxon>
        <taxon>Neoptera</taxon>
        <taxon>Endopterygota</taxon>
        <taxon>Diptera</taxon>
        <taxon>Nematocera</taxon>
        <taxon>Chironomoidea</taxon>
        <taxon>Chironomidae</taxon>
        <taxon>Chironominae</taxon>
        <taxon>Polypedilum</taxon>
        <taxon>Polypedilum</taxon>
    </lineage>
</organism>
<accession>A0A9J6BFH7</accession>
<dbReference type="Proteomes" id="UP001107558">
    <property type="component" value="Chromosome 4"/>
</dbReference>